<feature type="transmembrane region" description="Helical" evidence="1">
    <location>
        <begin position="41"/>
        <end position="66"/>
    </location>
</feature>
<keyword evidence="1" id="KW-0812">Transmembrane</keyword>
<reference evidence="2 3" key="1">
    <citation type="submission" date="2023-08" db="EMBL/GenBank/DDBJ databases">
        <title>Black Yeasts Isolated from many extreme environments.</title>
        <authorList>
            <person name="Coleine C."/>
            <person name="Stajich J.E."/>
            <person name="Selbmann L."/>
        </authorList>
    </citation>
    <scope>NUCLEOTIDE SEQUENCE [LARGE SCALE GENOMIC DNA]</scope>
    <source>
        <strain evidence="2 3">CCFEE 6328</strain>
    </source>
</reference>
<organism evidence="2 3">
    <name type="scientific">Exophiala sideris</name>
    <dbReference type="NCBI Taxonomy" id="1016849"/>
    <lineage>
        <taxon>Eukaryota</taxon>
        <taxon>Fungi</taxon>
        <taxon>Dikarya</taxon>
        <taxon>Ascomycota</taxon>
        <taxon>Pezizomycotina</taxon>
        <taxon>Eurotiomycetes</taxon>
        <taxon>Chaetothyriomycetidae</taxon>
        <taxon>Chaetothyriales</taxon>
        <taxon>Herpotrichiellaceae</taxon>
        <taxon>Exophiala</taxon>
    </lineage>
</organism>
<gene>
    <name evidence="2" type="ORF">LTR69_000241</name>
</gene>
<accession>A0ABR0JQE8</accession>
<evidence type="ECO:0008006" key="4">
    <source>
        <dbReference type="Google" id="ProtNLM"/>
    </source>
</evidence>
<dbReference type="PANTHER" id="PTHR42069:SF1">
    <property type="entry name" value="MARVEL DOMAIN-CONTAINING PROTEIN"/>
    <property type="match status" value="1"/>
</dbReference>
<proteinExistence type="predicted"/>
<evidence type="ECO:0000256" key="1">
    <source>
        <dbReference type="SAM" id="Phobius"/>
    </source>
</evidence>
<name>A0ABR0JQE8_9EURO</name>
<comment type="caution">
    <text evidence="2">The sequence shown here is derived from an EMBL/GenBank/DDBJ whole genome shotgun (WGS) entry which is preliminary data.</text>
</comment>
<dbReference type="EMBL" id="JAVRRF010000001">
    <property type="protein sequence ID" value="KAK5068123.1"/>
    <property type="molecule type" value="Genomic_DNA"/>
</dbReference>
<keyword evidence="1" id="KW-0472">Membrane</keyword>
<sequence>MEPLRHHPGQGGFTASNYIPSQEQLRKSIKEARATPRSSRLLIRVITLGVAISLIGTLGHSSIVWFQTRNVISNTANGSRQRAWPAHMDLWPTWVMLGAAVMSICISVLALLSLCGPVQRLRETNFHTWIVFFTSLLGIAGWVAAAVYFKLQDTKGKADWTLWSWACTHEDLSNGKMSFKKMCIEMQYSFYASTVVAALELISLVIFGWILVKTRKGAGYSHIEASKI</sequence>
<protein>
    <recommendedName>
        <fullName evidence="4">MARVEL domain-containing protein</fullName>
    </recommendedName>
</protein>
<feature type="transmembrane region" description="Helical" evidence="1">
    <location>
        <begin position="126"/>
        <end position="149"/>
    </location>
</feature>
<evidence type="ECO:0000313" key="2">
    <source>
        <dbReference type="EMBL" id="KAK5068123.1"/>
    </source>
</evidence>
<keyword evidence="1" id="KW-1133">Transmembrane helix</keyword>
<feature type="transmembrane region" description="Helical" evidence="1">
    <location>
        <begin position="94"/>
        <end position="114"/>
    </location>
</feature>
<dbReference type="Proteomes" id="UP001345691">
    <property type="component" value="Unassembled WGS sequence"/>
</dbReference>
<dbReference type="PANTHER" id="PTHR42069">
    <property type="entry name" value="HYPHAL ANASTAMOSIS-8 PROTEIN"/>
    <property type="match status" value="1"/>
</dbReference>
<evidence type="ECO:0000313" key="3">
    <source>
        <dbReference type="Proteomes" id="UP001345691"/>
    </source>
</evidence>
<feature type="transmembrane region" description="Helical" evidence="1">
    <location>
        <begin position="188"/>
        <end position="212"/>
    </location>
</feature>
<keyword evidence="3" id="KW-1185">Reference proteome</keyword>